<gene>
    <name evidence="9" type="primary">rpsA</name>
    <name evidence="9" type="ORF">I6H83_05005</name>
</gene>
<protein>
    <recommendedName>
        <fullName evidence="7">30S ribosomal protein S1</fullName>
    </recommendedName>
</protein>
<feature type="domain" description="S1 motif" evidence="8">
    <location>
        <begin position="388"/>
        <end position="458"/>
    </location>
</feature>
<evidence type="ECO:0000256" key="4">
    <source>
        <dbReference type="ARBA" id="ARBA00022980"/>
    </source>
</evidence>
<dbReference type="PANTHER" id="PTHR10724">
    <property type="entry name" value="30S RIBOSOMAL PROTEIN S1"/>
    <property type="match status" value="1"/>
</dbReference>
<feature type="domain" description="S1 motif" evidence="8">
    <location>
        <begin position="473"/>
        <end position="545"/>
    </location>
</feature>
<dbReference type="InterPro" id="IPR050437">
    <property type="entry name" value="Ribos_protein_bS1-like"/>
</dbReference>
<dbReference type="NCBIfam" id="NF004952">
    <property type="entry name" value="PRK06299.1-2"/>
    <property type="match status" value="1"/>
</dbReference>
<name>A0A7T4KWT8_BREDI</name>
<dbReference type="InterPro" id="IPR003029">
    <property type="entry name" value="S1_domain"/>
</dbReference>
<dbReference type="Proteomes" id="UP000596117">
    <property type="component" value="Chromosome"/>
</dbReference>
<dbReference type="PRINTS" id="PR00681">
    <property type="entry name" value="RIBOSOMALS1"/>
</dbReference>
<dbReference type="PROSITE" id="PS50126">
    <property type="entry name" value="S1"/>
    <property type="match status" value="6"/>
</dbReference>
<dbReference type="InterPro" id="IPR035104">
    <property type="entry name" value="Ribosomal_protein_S1-like"/>
</dbReference>
<keyword evidence="2" id="KW-0677">Repeat</keyword>
<dbReference type="NCBIfam" id="TIGR00717">
    <property type="entry name" value="rpsA"/>
    <property type="match status" value="1"/>
</dbReference>
<organism evidence="9 10">
    <name type="scientific">Brevundimonas diminuta</name>
    <name type="common">Pseudomonas diminuta</name>
    <dbReference type="NCBI Taxonomy" id="293"/>
    <lineage>
        <taxon>Bacteria</taxon>
        <taxon>Pseudomonadati</taxon>
        <taxon>Pseudomonadota</taxon>
        <taxon>Alphaproteobacteria</taxon>
        <taxon>Caulobacterales</taxon>
        <taxon>Caulobacteraceae</taxon>
        <taxon>Brevundimonas</taxon>
    </lineage>
</organism>
<dbReference type="CDD" id="cd05688">
    <property type="entry name" value="S1_RPS1_repeat_ec3"/>
    <property type="match status" value="1"/>
</dbReference>
<keyword evidence="5 7" id="KW-0687">Ribonucleoprotein</keyword>
<evidence type="ECO:0000256" key="3">
    <source>
        <dbReference type="ARBA" id="ARBA00022884"/>
    </source>
</evidence>
<dbReference type="PANTHER" id="PTHR10724:SF7">
    <property type="entry name" value="SMALL RIBOSOMAL SUBUNIT PROTEIN BS1C"/>
    <property type="match status" value="1"/>
</dbReference>
<dbReference type="InterPro" id="IPR012340">
    <property type="entry name" value="NA-bd_OB-fold"/>
</dbReference>
<feature type="domain" description="S1 motif" evidence="8">
    <location>
        <begin position="216"/>
        <end position="284"/>
    </location>
</feature>
<dbReference type="Pfam" id="PF00575">
    <property type="entry name" value="S1"/>
    <property type="match status" value="6"/>
</dbReference>
<evidence type="ECO:0000256" key="5">
    <source>
        <dbReference type="ARBA" id="ARBA00023274"/>
    </source>
</evidence>
<sequence>MSARPCAFRLSSTPRVSMTETLNPTRDDFAALLDEQLQGRDLGEGQVVHGRVVGIEKDIVIIDVGLKTEGRIAMREFGQGEGAVLPKVGDNVEVYLERVENALGEAVISRDKARREEAWTRLEAVFAEGHPVNGAIVGRVKGGFTVDLGGASAFLPGSQVDIRPVRDVGPLMGKEQPFAILKMDRPRGNIVVSRRAILEEARAEQRTELVGQLQEGEIREGVVKNITDYGAFVDLGGIDGLLHVTDMSWKRVSHPSQVLAVGDTVKVQIVKINPDTQRISLGMKQLQSDPWDGVEAKYPVNAKYTGRVTNITDYGAFVELEAGVEGLVHVSEMSWTKKNVHPGKIVSTSQEVDVIVLDVDSAKRRISLGLKQAQNNPWEAFLEAHPVGSTVEGEVKNATEFGLFVGLDNDIDGMVHLSDLDWNVSGEEAIQRYRKGEVIKAKVLDVDIEKERVSLGVKQLGGDPMEGDTYKRGQQITVTVTAIETGGIEVKFGEDDAPVTAFVRKSDLSRDRNEQRTERFAVGDRVDAMITAVDKATRRVSVSIKALEMKDEQEAIEQFGSSDSGASLGDILGAALKNASKE</sequence>
<feature type="domain" description="S1 motif" evidence="8">
    <location>
        <begin position="301"/>
        <end position="371"/>
    </location>
</feature>
<comment type="function">
    <text evidence="6 7">Binds mRNA; thus facilitating recognition of the initiation point. It is needed to translate mRNA with a short Shine-Dalgarno (SD) purine-rich sequence.</text>
</comment>
<dbReference type="NCBIfam" id="NF004955">
    <property type="entry name" value="PRK06299.1-5"/>
    <property type="match status" value="1"/>
</dbReference>
<dbReference type="GO" id="GO:0005840">
    <property type="term" value="C:ribosome"/>
    <property type="evidence" value="ECO:0007669"/>
    <property type="project" value="UniProtKB-KW"/>
</dbReference>
<comment type="similarity">
    <text evidence="1 7">Belongs to the bacterial ribosomal protein bS1 family.</text>
</comment>
<dbReference type="CDD" id="cd05687">
    <property type="entry name" value="S1_RPS1_repeat_ec1_hs1"/>
    <property type="match status" value="1"/>
</dbReference>
<proteinExistence type="inferred from homology"/>
<accession>A0A7T4KWT8</accession>
<keyword evidence="3 7" id="KW-0694">RNA-binding</keyword>
<keyword evidence="10" id="KW-1185">Reference proteome</keyword>
<dbReference type="Gene3D" id="2.40.50.140">
    <property type="entry name" value="Nucleic acid-binding proteins"/>
    <property type="match status" value="6"/>
</dbReference>
<feature type="domain" description="S1 motif" evidence="8">
    <location>
        <begin position="129"/>
        <end position="195"/>
    </location>
</feature>
<evidence type="ECO:0000256" key="7">
    <source>
        <dbReference type="PIRNR" id="PIRNR002111"/>
    </source>
</evidence>
<reference evidence="9 10" key="1">
    <citation type="submission" date="2020-12" db="EMBL/GenBank/DDBJ databases">
        <title>FDA dAtabase for Regulatory Grade micrObial Sequences (FDA-ARGOS): Supporting development and validation of Infectious Disease Dx tests.</title>
        <authorList>
            <person name="Kerrigan L."/>
            <person name="Long C."/>
            <person name="Tallon L."/>
            <person name="Sadzewicz L."/>
            <person name="Zhao X."/>
            <person name="Boylan J."/>
            <person name="Ott S."/>
            <person name="Bowen H."/>
            <person name="Vavikolanu K."/>
            <person name="Mehta A."/>
            <person name="Aluvathingal J."/>
            <person name="Nadendla S."/>
            <person name="Yan Y."/>
            <person name="Sichtig H."/>
        </authorList>
    </citation>
    <scope>NUCLEOTIDE SEQUENCE [LARGE SCALE GENOMIC DNA]</scope>
    <source>
        <strain evidence="9 10">FDAARGOS_1026</strain>
    </source>
</reference>
<dbReference type="SUPFAM" id="SSF50249">
    <property type="entry name" value="Nucleic acid-binding proteins"/>
    <property type="match status" value="6"/>
</dbReference>
<dbReference type="PIRSF" id="PIRSF002111">
    <property type="entry name" value="RpsA"/>
    <property type="match status" value="1"/>
</dbReference>
<evidence type="ECO:0000256" key="1">
    <source>
        <dbReference type="ARBA" id="ARBA00006767"/>
    </source>
</evidence>
<dbReference type="InterPro" id="IPR000110">
    <property type="entry name" value="Ribosomal_bS1"/>
</dbReference>
<evidence type="ECO:0000256" key="2">
    <source>
        <dbReference type="ARBA" id="ARBA00022737"/>
    </source>
</evidence>
<dbReference type="SMART" id="SM00316">
    <property type="entry name" value="S1"/>
    <property type="match status" value="6"/>
</dbReference>
<evidence type="ECO:0000313" key="10">
    <source>
        <dbReference type="Proteomes" id="UP000596117"/>
    </source>
</evidence>
<dbReference type="CDD" id="cd05691">
    <property type="entry name" value="S1_RPS1_repeat_ec6"/>
    <property type="match status" value="1"/>
</dbReference>
<evidence type="ECO:0000259" key="8">
    <source>
        <dbReference type="PROSITE" id="PS50126"/>
    </source>
</evidence>
<feature type="domain" description="S1 motif" evidence="8">
    <location>
        <begin position="45"/>
        <end position="111"/>
    </location>
</feature>
<dbReference type="EMBL" id="CP066026">
    <property type="protein sequence ID" value="QQB89801.1"/>
    <property type="molecule type" value="Genomic_DNA"/>
</dbReference>
<evidence type="ECO:0000256" key="6">
    <source>
        <dbReference type="ARBA" id="ARBA00025604"/>
    </source>
</evidence>
<keyword evidence="4 7" id="KW-0689">Ribosomal protein</keyword>
<dbReference type="CDD" id="cd04465">
    <property type="entry name" value="S1_RPS1_repeat_ec2_hs2"/>
    <property type="match status" value="1"/>
</dbReference>
<evidence type="ECO:0000313" key="9">
    <source>
        <dbReference type="EMBL" id="QQB89801.1"/>
    </source>
</evidence>